<dbReference type="EMBL" id="CM003613">
    <property type="protein sequence ID" value="KYP57643.1"/>
    <property type="molecule type" value="Genomic_DNA"/>
</dbReference>
<dbReference type="GO" id="GO:0004857">
    <property type="term" value="F:enzyme inhibitor activity"/>
    <property type="evidence" value="ECO:0007669"/>
    <property type="project" value="InterPro"/>
</dbReference>
<gene>
    <name evidence="16" type="ORF">KK1_003910</name>
</gene>
<dbReference type="GO" id="GO:0042545">
    <property type="term" value="P:cell wall modification"/>
    <property type="evidence" value="ECO:0007669"/>
    <property type="project" value="UniProtKB-UniRule"/>
</dbReference>
<dbReference type="InterPro" id="IPR033131">
    <property type="entry name" value="Pectinesterase_Asp_AS"/>
</dbReference>
<dbReference type="OrthoDB" id="2019149at2759"/>
<dbReference type="FunFam" id="2.160.20.10:FF:000001">
    <property type="entry name" value="Pectinesterase"/>
    <property type="match status" value="1"/>
</dbReference>
<accession>A0A151SS72</accession>
<comment type="subcellular location">
    <subcellularLocation>
        <location evidence="1">Secreted</location>
        <location evidence="1">Cell wall</location>
    </subcellularLocation>
</comment>
<feature type="domain" description="Pectinesterase inhibitor" evidence="15">
    <location>
        <begin position="38"/>
        <end position="197"/>
    </location>
</feature>
<comment type="similarity">
    <text evidence="4">In the C-terminal section; belongs to the pectinesterase family.</text>
</comment>
<feature type="active site" evidence="13">
    <location>
        <position position="402"/>
    </location>
</feature>
<organism evidence="16 17">
    <name type="scientific">Cajanus cajan</name>
    <name type="common">Pigeon pea</name>
    <name type="synonym">Cajanus indicus</name>
    <dbReference type="NCBI Taxonomy" id="3821"/>
    <lineage>
        <taxon>Eukaryota</taxon>
        <taxon>Viridiplantae</taxon>
        <taxon>Streptophyta</taxon>
        <taxon>Embryophyta</taxon>
        <taxon>Tracheophyta</taxon>
        <taxon>Spermatophyta</taxon>
        <taxon>Magnoliopsida</taxon>
        <taxon>eudicotyledons</taxon>
        <taxon>Gunneridae</taxon>
        <taxon>Pentapetalae</taxon>
        <taxon>rosids</taxon>
        <taxon>fabids</taxon>
        <taxon>Fabales</taxon>
        <taxon>Fabaceae</taxon>
        <taxon>Papilionoideae</taxon>
        <taxon>50 kb inversion clade</taxon>
        <taxon>NPAAA clade</taxon>
        <taxon>indigoferoid/millettioid clade</taxon>
        <taxon>Phaseoleae</taxon>
        <taxon>Cajanus</taxon>
    </lineage>
</organism>
<dbReference type="Pfam" id="PF01095">
    <property type="entry name" value="Pectinesterase"/>
    <property type="match status" value="1"/>
</dbReference>
<dbReference type="FunFam" id="1.20.140.40:FF:000001">
    <property type="entry name" value="Pectinesterase"/>
    <property type="match status" value="1"/>
</dbReference>
<keyword evidence="6" id="KW-0964">Secreted</keyword>
<evidence type="ECO:0000256" key="6">
    <source>
        <dbReference type="ARBA" id="ARBA00022512"/>
    </source>
</evidence>
<proteinExistence type="inferred from homology"/>
<evidence type="ECO:0000256" key="7">
    <source>
        <dbReference type="ARBA" id="ARBA00022801"/>
    </source>
</evidence>
<dbReference type="InterPro" id="IPR012334">
    <property type="entry name" value="Pectin_lyas_fold"/>
</dbReference>
<dbReference type="Gene3D" id="1.20.140.40">
    <property type="entry name" value="Invertase/pectin methylesterase inhibitor family protein"/>
    <property type="match status" value="1"/>
</dbReference>
<dbReference type="Gene3D" id="2.160.20.10">
    <property type="entry name" value="Single-stranded right-handed beta-helix, Pectin lyase-like"/>
    <property type="match status" value="1"/>
</dbReference>
<evidence type="ECO:0000313" key="17">
    <source>
        <dbReference type="Proteomes" id="UP000075243"/>
    </source>
</evidence>
<dbReference type="OMA" id="KVNVLMY"/>
<dbReference type="UniPathway" id="UPA00545">
    <property type="reaction ID" value="UER00823"/>
</dbReference>
<dbReference type="InterPro" id="IPR006501">
    <property type="entry name" value="Pectinesterase_inhib_dom"/>
</dbReference>
<dbReference type="Proteomes" id="UP000075243">
    <property type="component" value="Chromosome 11"/>
</dbReference>
<dbReference type="GO" id="GO:0030599">
    <property type="term" value="F:pectinesterase activity"/>
    <property type="evidence" value="ECO:0007669"/>
    <property type="project" value="UniProtKB-UniRule"/>
</dbReference>
<dbReference type="PANTHER" id="PTHR31707">
    <property type="entry name" value="PECTINESTERASE"/>
    <property type="match status" value="1"/>
</dbReference>
<evidence type="ECO:0000313" key="16">
    <source>
        <dbReference type="EMBL" id="KYP57643.1"/>
    </source>
</evidence>
<dbReference type="SUPFAM" id="SSF101148">
    <property type="entry name" value="Plant invertase/pectin methylesterase inhibitor"/>
    <property type="match status" value="1"/>
</dbReference>
<evidence type="ECO:0000256" key="1">
    <source>
        <dbReference type="ARBA" id="ARBA00004191"/>
    </source>
</evidence>
<dbReference type="SMART" id="SM00856">
    <property type="entry name" value="PMEI"/>
    <property type="match status" value="1"/>
</dbReference>
<keyword evidence="10" id="KW-0325">Glycoprotein</keyword>
<evidence type="ECO:0000256" key="12">
    <source>
        <dbReference type="ARBA" id="ARBA00057335"/>
    </source>
</evidence>
<evidence type="ECO:0000256" key="4">
    <source>
        <dbReference type="ARBA" id="ARBA00007786"/>
    </source>
</evidence>
<evidence type="ECO:0000256" key="3">
    <source>
        <dbReference type="ARBA" id="ARBA00006027"/>
    </source>
</evidence>
<dbReference type="CDD" id="cd15798">
    <property type="entry name" value="PMEI-like_3"/>
    <property type="match status" value="1"/>
</dbReference>
<keyword evidence="17" id="KW-1185">Reference proteome</keyword>
<evidence type="ECO:0000256" key="9">
    <source>
        <dbReference type="ARBA" id="ARBA00023157"/>
    </source>
</evidence>
<dbReference type="SUPFAM" id="SSF51126">
    <property type="entry name" value="Pectin lyase-like"/>
    <property type="match status" value="1"/>
</dbReference>
<evidence type="ECO:0000256" key="13">
    <source>
        <dbReference type="PROSITE-ProRule" id="PRU10040"/>
    </source>
</evidence>
<evidence type="ECO:0000256" key="14">
    <source>
        <dbReference type="RuleBase" id="RU000589"/>
    </source>
</evidence>
<dbReference type="AlphaFoldDB" id="A0A151SS72"/>
<sequence>MNGKILVSGVSLILVVGVAIGVVVVVNKKDTSDPQVATHQKSVKLMCEGTEDPKLCHDTLNTVKSENASDPKVYIAAAVETTVKSVIQALNMSDRLTVEHSDNNPGLKMALDDCKDLIEFAMDSIESSINLVRDSNIQSLHNRAPDFRNWLSAIISYQQSCMDGFDSGKEGEEKVKEELHTQSLDQMGKLTGIILDIVTNLSKILKSFNLKLDLSPASRRLLEVDNEGFPTWFSAADRKLLAKVEQGDAPPPNAVVAKDGSGKFKTVKEAIDSYPNGFEGRFVIYVKAGTYDEYITIPKKSANILLYGDGPAKTIITGSKNFVDGVKTMQTATFANTAPGFIAKSIAFENTAGAKKHQAVAFRNQGDLSALFDCAMRGYQDTLYVHANRQFYRNCEISGTIDFIFGASAALIQNSKIIVRMPEPNQFNTVTADGTKQKNMATGIVIQNCEIVPEQALVPSKSQIKSYLGRPWKQFSRTVVMESNIGDFIQPEGWTPWDGDMYLDTLYYAEYANTGPGSNVQGRVKWKGYHPNIPKNEAQQFTAGEFLRGGTSGNADDWLKATGVPYTIGFTK</sequence>
<dbReference type="EC" id="3.1.1.11" evidence="5 14"/>
<name>A0A151SS72_CAJCA</name>
<dbReference type="Gramene" id="C.cajan_03827.t">
    <property type="protein sequence ID" value="C.cajan_03827.t"/>
    <property type="gene ID" value="C.cajan_03827"/>
</dbReference>
<evidence type="ECO:0000256" key="11">
    <source>
        <dbReference type="ARBA" id="ARBA00047928"/>
    </source>
</evidence>
<evidence type="ECO:0000256" key="5">
    <source>
        <dbReference type="ARBA" id="ARBA00013229"/>
    </source>
</evidence>
<dbReference type="InterPro" id="IPR035513">
    <property type="entry name" value="Invertase/methylesterase_inhib"/>
</dbReference>
<dbReference type="STRING" id="3821.A0A151SS72"/>
<protein>
    <recommendedName>
        <fullName evidence="5 14">Pectinesterase</fullName>
        <ecNumber evidence="5 14">3.1.1.11</ecNumber>
    </recommendedName>
</protein>
<keyword evidence="7 14" id="KW-0378">Hydrolase</keyword>
<comment type="pathway">
    <text evidence="2 14">Glycan metabolism; pectin degradation; 2-dehydro-3-deoxy-D-gluconate from pectin: step 1/5.</text>
</comment>
<dbReference type="PROSITE" id="PS00503">
    <property type="entry name" value="PECTINESTERASE_2"/>
    <property type="match status" value="1"/>
</dbReference>
<dbReference type="NCBIfam" id="TIGR01614">
    <property type="entry name" value="PME_inhib"/>
    <property type="match status" value="1"/>
</dbReference>
<reference evidence="16 17" key="1">
    <citation type="journal article" date="2012" name="Nat. Biotechnol.">
        <title>Draft genome sequence of pigeonpea (Cajanus cajan), an orphan legume crop of resource-poor farmers.</title>
        <authorList>
            <person name="Varshney R.K."/>
            <person name="Chen W."/>
            <person name="Li Y."/>
            <person name="Bharti A.K."/>
            <person name="Saxena R.K."/>
            <person name="Schlueter J.A."/>
            <person name="Donoghue M.T."/>
            <person name="Azam S."/>
            <person name="Fan G."/>
            <person name="Whaley A.M."/>
            <person name="Farmer A.D."/>
            <person name="Sheridan J."/>
            <person name="Iwata A."/>
            <person name="Tuteja R."/>
            <person name="Penmetsa R.V."/>
            <person name="Wu W."/>
            <person name="Upadhyaya H.D."/>
            <person name="Yang S.P."/>
            <person name="Shah T."/>
            <person name="Saxena K.B."/>
            <person name="Michael T."/>
            <person name="McCombie W.R."/>
            <person name="Yang B."/>
            <person name="Zhang G."/>
            <person name="Yang H."/>
            <person name="Wang J."/>
            <person name="Spillane C."/>
            <person name="Cook D.R."/>
            <person name="May G.D."/>
            <person name="Xu X."/>
            <person name="Jackson S.A."/>
        </authorList>
    </citation>
    <scope>NUCLEOTIDE SEQUENCE [LARGE SCALE GENOMIC DNA]</scope>
    <source>
        <strain evidence="17">cv. Asha</strain>
    </source>
</reference>
<evidence type="ECO:0000256" key="2">
    <source>
        <dbReference type="ARBA" id="ARBA00005184"/>
    </source>
</evidence>
<keyword evidence="8 14" id="KW-0063">Aspartyl esterase</keyword>
<dbReference type="InterPro" id="IPR011050">
    <property type="entry name" value="Pectin_lyase_fold/virulence"/>
</dbReference>
<comment type="catalytic activity">
    <reaction evidence="11 14">
        <text>[(1-&gt;4)-alpha-D-galacturonosyl methyl ester](n) + n H2O = [(1-&gt;4)-alpha-D-galacturonosyl](n) + n methanol + n H(+)</text>
        <dbReference type="Rhea" id="RHEA:22380"/>
        <dbReference type="Rhea" id="RHEA-COMP:14570"/>
        <dbReference type="Rhea" id="RHEA-COMP:14573"/>
        <dbReference type="ChEBI" id="CHEBI:15377"/>
        <dbReference type="ChEBI" id="CHEBI:15378"/>
        <dbReference type="ChEBI" id="CHEBI:17790"/>
        <dbReference type="ChEBI" id="CHEBI:140522"/>
        <dbReference type="ChEBI" id="CHEBI:140523"/>
        <dbReference type="EC" id="3.1.1.11"/>
    </reaction>
</comment>
<evidence type="ECO:0000256" key="10">
    <source>
        <dbReference type="ARBA" id="ARBA00023180"/>
    </source>
</evidence>
<evidence type="ECO:0000256" key="8">
    <source>
        <dbReference type="ARBA" id="ARBA00023085"/>
    </source>
</evidence>
<keyword evidence="9" id="KW-1015">Disulfide bond</keyword>
<evidence type="ECO:0000259" key="15">
    <source>
        <dbReference type="SMART" id="SM00856"/>
    </source>
</evidence>
<comment type="function">
    <text evidence="12">Acts in the modification of cell walls via demethylesterification of cell wall pectin.</text>
</comment>
<keyword evidence="6" id="KW-0134">Cell wall</keyword>
<dbReference type="GO" id="GO:0045490">
    <property type="term" value="P:pectin catabolic process"/>
    <property type="evidence" value="ECO:0007669"/>
    <property type="project" value="UniProtKB-UniRule"/>
</dbReference>
<comment type="similarity">
    <text evidence="3">In the N-terminal section; belongs to the PMEI family.</text>
</comment>
<dbReference type="Pfam" id="PF04043">
    <property type="entry name" value="PMEI"/>
    <property type="match status" value="1"/>
</dbReference>
<dbReference type="InterPro" id="IPR000070">
    <property type="entry name" value="Pectinesterase_cat"/>
</dbReference>